<dbReference type="RefSeq" id="WP_049641794.1">
    <property type="nucleotide sequence ID" value="NZ_LFTY01000001.1"/>
</dbReference>
<dbReference type="OrthoDB" id="9937559at2"/>
<gene>
    <name evidence="1" type="ORF">AIOL_000921</name>
</gene>
<protein>
    <submittedName>
        <fullName evidence="1">Uncharacterized protein</fullName>
    </submittedName>
</protein>
<dbReference type="AlphaFoldDB" id="A0A0J9EDR2"/>
<evidence type="ECO:0000313" key="2">
    <source>
        <dbReference type="Proteomes" id="UP000037178"/>
    </source>
</evidence>
<keyword evidence="2" id="KW-1185">Reference proteome</keyword>
<accession>A0A0J9EDR2</accession>
<evidence type="ECO:0000313" key="1">
    <source>
        <dbReference type="EMBL" id="KMW60756.1"/>
    </source>
</evidence>
<reference evidence="1 2" key="1">
    <citation type="submission" date="2015-06" db="EMBL/GenBank/DDBJ databases">
        <title>Draft genome sequence of an Alphaproteobacteria species associated to the Mediterranean sponge Oscarella lobularis.</title>
        <authorList>
            <person name="Jourda C."/>
            <person name="Santini S."/>
            <person name="Claverie J.-M."/>
        </authorList>
    </citation>
    <scope>NUCLEOTIDE SEQUENCE [LARGE SCALE GENOMIC DNA]</scope>
    <source>
        <strain evidence="1">IGS</strain>
    </source>
</reference>
<proteinExistence type="predicted"/>
<sequence length="74" mass="8172">MTHLAQQKQFECAQRATAEEALKGLSDKEKANFALALMMKVTDPDAAAVLRFAGNQLAELSNILMREAFERECG</sequence>
<dbReference type="PATRIC" id="fig|1675527.3.peg.981"/>
<name>A0A0J9EDR2_9RHOB</name>
<comment type="caution">
    <text evidence="1">The sequence shown here is derived from an EMBL/GenBank/DDBJ whole genome shotgun (WGS) entry which is preliminary data.</text>
</comment>
<dbReference type="EMBL" id="LFTY01000001">
    <property type="protein sequence ID" value="KMW60756.1"/>
    <property type="molecule type" value="Genomic_DNA"/>
</dbReference>
<organism evidence="1 2">
    <name type="scientific">Candidatus Rhodobacter oscarellae</name>
    <dbReference type="NCBI Taxonomy" id="1675527"/>
    <lineage>
        <taxon>Bacteria</taxon>
        <taxon>Pseudomonadati</taxon>
        <taxon>Pseudomonadota</taxon>
        <taxon>Alphaproteobacteria</taxon>
        <taxon>Rhodobacterales</taxon>
        <taxon>Rhodobacter group</taxon>
        <taxon>Rhodobacter</taxon>
    </lineage>
</organism>
<dbReference type="Proteomes" id="UP000037178">
    <property type="component" value="Unassembled WGS sequence"/>
</dbReference>
<dbReference type="STRING" id="1675527.AIOL_000921"/>